<evidence type="ECO:0000313" key="3">
    <source>
        <dbReference type="Proteomes" id="UP000079169"/>
    </source>
</evidence>
<dbReference type="AlphaFoldDB" id="A0A3Q0JKB9"/>
<feature type="compositionally biased region" description="Polar residues" evidence="2">
    <location>
        <begin position="1"/>
        <end position="14"/>
    </location>
</feature>
<evidence type="ECO:0000313" key="4">
    <source>
        <dbReference type="RefSeq" id="XP_026688796.1"/>
    </source>
</evidence>
<evidence type="ECO:0000256" key="1">
    <source>
        <dbReference type="ARBA" id="ARBA00004123"/>
    </source>
</evidence>
<dbReference type="KEGG" id="dci:113473310"/>
<accession>A0A3Q0JKB9</accession>
<evidence type="ECO:0000256" key="2">
    <source>
        <dbReference type="SAM" id="MobiDB-lite"/>
    </source>
</evidence>
<dbReference type="RefSeq" id="XP_026688796.1">
    <property type="nucleotide sequence ID" value="XM_026832995.1"/>
</dbReference>
<comment type="subcellular location">
    <subcellularLocation>
        <location evidence="1">Nucleus</location>
    </subcellularLocation>
</comment>
<dbReference type="SUPFAM" id="SSF46689">
    <property type="entry name" value="Homeodomain-like"/>
    <property type="match status" value="1"/>
</dbReference>
<reference evidence="4" key="1">
    <citation type="submission" date="2025-08" db="UniProtKB">
        <authorList>
            <consortium name="RefSeq"/>
        </authorList>
    </citation>
    <scope>IDENTIFICATION</scope>
</reference>
<feature type="region of interest" description="Disordered" evidence="2">
    <location>
        <begin position="1"/>
        <end position="30"/>
    </location>
</feature>
<sequence>MNTPVPIQHTQKPLSFNPRLTPDQEASLESQFSRAKTLHATDLEILAAEMGVDDKEVKVRTG</sequence>
<keyword evidence="3" id="KW-1185">Reference proteome</keyword>
<organism evidence="3 4">
    <name type="scientific">Diaphorina citri</name>
    <name type="common">Asian citrus psyllid</name>
    <dbReference type="NCBI Taxonomy" id="121845"/>
    <lineage>
        <taxon>Eukaryota</taxon>
        <taxon>Metazoa</taxon>
        <taxon>Ecdysozoa</taxon>
        <taxon>Arthropoda</taxon>
        <taxon>Hexapoda</taxon>
        <taxon>Insecta</taxon>
        <taxon>Pterygota</taxon>
        <taxon>Neoptera</taxon>
        <taxon>Paraneoptera</taxon>
        <taxon>Hemiptera</taxon>
        <taxon>Sternorrhyncha</taxon>
        <taxon>Psylloidea</taxon>
        <taxon>Psyllidae</taxon>
        <taxon>Diaphorininae</taxon>
        <taxon>Diaphorina</taxon>
    </lineage>
</organism>
<name>A0A3Q0JKB9_DIACI</name>
<dbReference type="InterPro" id="IPR009057">
    <property type="entry name" value="Homeodomain-like_sf"/>
</dbReference>
<proteinExistence type="predicted"/>
<gene>
    <name evidence="4" type="primary">LOC113473310</name>
</gene>
<dbReference type="GO" id="GO:0005634">
    <property type="term" value="C:nucleus"/>
    <property type="evidence" value="ECO:0007669"/>
    <property type="project" value="UniProtKB-SubCell"/>
</dbReference>
<dbReference type="PaxDb" id="121845-A0A3Q0JKB9"/>
<dbReference type="Proteomes" id="UP000079169">
    <property type="component" value="Unplaced"/>
</dbReference>
<feature type="non-terminal residue" evidence="4">
    <location>
        <position position="62"/>
    </location>
</feature>
<dbReference type="GeneID" id="113473310"/>
<protein>
    <submittedName>
        <fullName evidence="4">Uncharacterized protein LOC113473310</fullName>
    </submittedName>
</protein>